<dbReference type="NCBIfam" id="TIGR02277">
    <property type="entry name" value="PaaX_trns_reg"/>
    <property type="match status" value="1"/>
</dbReference>
<dbReference type="PANTHER" id="PTHR30319">
    <property type="entry name" value="PHENYLACETIC ACID REGULATOR-RELATED TRANSCRIPTIONAL REPRESSOR"/>
    <property type="match status" value="1"/>
</dbReference>
<comment type="caution">
    <text evidence="3">The sequence shown here is derived from an EMBL/GenBank/DDBJ whole genome shotgun (WGS) entry which is preliminary data.</text>
</comment>
<dbReference type="AlphaFoldDB" id="A0A0J1HEL7"/>
<dbReference type="GO" id="GO:0006351">
    <property type="term" value="P:DNA-templated transcription"/>
    <property type="evidence" value="ECO:0007669"/>
    <property type="project" value="InterPro"/>
</dbReference>
<dbReference type="InterPro" id="IPR036388">
    <property type="entry name" value="WH-like_DNA-bd_sf"/>
</dbReference>
<dbReference type="InterPro" id="IPR013225">
    <property type="entry name" value="PaaX_C"/>
</dbReference>
<organism evidence="3 4">
    <name type="scientific">Photobacterium ganghwense</name>
    <dbReference type="NCBI Taxonomy" id="320778"/>
    <lineage>
        <taxon>Bacteria</taxon>
        <taxon>Pseudomonadati</taxon>
        <taxon>Pseudomonadota</taxon>
        <taxon>Gammaproteobacteria</taxon>
        <taxon>Vibrionales</taxon>
        <taxon>Vibrionaceae</taxon>
        <taxon>Photobacterium</taxon>
    </lineage>
</organism>
<gene>
    <name evidence="3" type="ORF">ABT57_09205</name>
</gene>
<dbReference type="Proteomes" id="UP000035909">
    <property type="component" value="Unassembled WGS sequence"/>
</dbReference>
<dbReference type="Gene3D" id="1.20.58.1460">
    <property type="match status" value="1"/>
</dbReference>
<feature type="domain" description="Transcriptional repressor PaaX-like C-terminal" evidence="2">
    <location>
        <begin position="191"/>
        <end position="282"/>
    </location>
</feature>
<evidence type="ECO:0000313" key="4">
    <source>
        <dbReference type="Proteomes" id="UP000035909"/>
    </source>
</evidence>
<dbReference type="PIRSF" id="PIRSF020623">
    <property type="entry name" value="PaaX"/>
    <property type="match status" value="1"/>
</dbReference>
<dbReference type="PATRIC" id="fig|320778.3.peg.2003"/>
<proteinExistence type="predicted"/>
<sequence length="309" mass="35294">MESRFDAFYSSAIDHHSISGTSLVITFLGDYLCHSGGGIWMGSLIKFMESLSFNQRFVRSSVFRLKQDGWLDVKKQGRKSYYFMTPERFDEVRAANRKIYSVESASWNGKWNLVHIPSSTLLDAKVHGKTLSRLGFGVLDKGVYIQADQGQLDAMDIDAINQAFPNAHVFQHADMAGLTQRDMQSFIYTTWELQRIQDDYQAFCQMFNPVWQQLKDMPTEELNPEDCFKLRLLLIHFYRRIIIKDPLLPGELLPEDWPGGVAQSLAMNLYKKIHLSARNYVTEHGETIVGPVPLPASDYYARFGGLTAS</sequence>
<dbReference type="EMBL" id="LDOU01000007">
    <property type="protein sequence ID" value="KLV10058.1"/>
    <property type="molecule type" value="Genomic_DNA"/>
</dbReference>
<keyword evidence="4" id="KW-1185">Reference proteome</keyword>
<feature type="domain" description="Transcriptional repressor PaaX-like N-terminal" evidence="1">
    <location>
        <begin position="20"/>
        <end position="85"/>
    </location>
</feature>
<dbReference type="PANTHER" id="PTHR30319:SF1">
    <property type="entry name" value="TRANSCRIPTIONAL REPRESSOR PAAX"/>
    <property type="match status" value="1"/>
</dbReference>
<reference evidence="3 4" key="1">
    <citation type="submission" date="2015-05" db="EMBL/GenBank/DDBJ databases">
        <title>Photobacterium galathea sp. nov.</title>
        <authorList>
            <person name="Machado H."/>
            <person name="Gram L."/>
        </authorList>
    </citation>
    <scope>NUCLEOTIDE SEQUENCE [LARGE SCALE GENOMIC DNA]</scope>
    <source>
        <strain evidence="3 4">DSM 22954</strain>
    </source>
</reference>
<dbReference type="Gene3D" id="1.10.10.10">
    <property type="entry name" value="Winged helix-like DNA-binding domain superfamily/Winged helix DNA-binding domain"/>
    <property type="match status" value="1"/>
</dbReference>
<dbReference type="Pfam" id="PF08223">
    <property type="entry name" value="PaaX_C"/>
    <property type="match status" value="1"/>
</dbReference>
<protein>
    <recommendedName>
        <fullName evidence="5">Phenylacetic acid degradation protein</fullName>
    </recommendedName>
</protein>
<dbReference type="STRING" id="320778.ABT57_09205"/>
<evidence type="ECO:0000259" key="1">
    <source>
        <dbReference type="Pfam" id="PF07848"/>
    </source>
</evidence>
<dbReference type="Pfam" id="PF07848">
    <property type="entry name" value="PaaX"/>
    <property type="match status" value="1"/>
</dbReference>
<accession>A0A0J1HEL7</accession>
<evidence type="ECO:0008006" key="5">
    <source>
        <dbReference type="Google" id="ProtNLM"/>
    </source>
</evidence>
<dbReference type="RefSeq" id="WP_047885148.1">
    <property type="nucleotide sequence ID" value="NZ_JAHRDW010000011.1"/>
</dbReference>
<name>A0A0J1HEL7_9GAMM</name>
<evidence type="ECO:0000313" key="3">
    <source>
        <dbReference type="EMBL" id="KLV10058.1"/>
    </source>
</evidence>
<dbReference type="InterPro" id="IPR012906">
    <property type="entry name" value="PaaX-like_N"/>
</dbReference>
<evidence type="ECO:0000259" key="2">
    <source>
        <dbReference type="Pfam" id="PF08223"/>
    </source>
</evidence>
<dbReference type="InterPro" id="IPR011965">
    <property type="entry name" value="PaaX_trns_reg"/>
</dbReference>